<dbReference type="FunFam" id="3.20.20.70:FF:000005">
    <property type="entry name" value="Phospho-2-dehydro-3-deoxyheptonate aldolase"/>
    <property type="match status" value="1"/>
</dbReference>
<dbReference type="GO" id="GO:0009073">
    <property type="term" value="P:aromatic amino acid family biosynthetic process"/>
    <property type="evidence" value="ECO:0007669"/>
    <property type="project" value="UniProtKB-KW"/>
</dbReference>
<keyword evidence="5 8" id="KW-0808">Transferase</keyword>
<comment type="function">
    <text evidence="1">Stereospecific condensation of phosphoenolpyruvate (PEP) and D-erythrose-4-phosphate (E4P) giving rise to 3-deoxy-D-arabino-heptulosonate-7-phosphate (DAHP).</text>
</comment>
<dbReference type="NCBIfam" id="TIGR00034">
    <property type="entry name" value="aroFGH"/>
    <property type="match status" value="1"/>
</dbReference>
<keyword evidence="4 8" id="KW-0028">Amino-acid biosynthesis</keyword>
<dbReference type="Pfam" id="PF00793">
    <property type="entry name" value="DAHP_synth_1"/>
    <property type="match status" value="1"/>
</dbReference>
<name>A0A8H7U2H4_9APHY</name>
<evidence type="ECO:0000313" key="11">
    <source>
        <dbReference type="Proteomes" id="UP000639403"/>
    </source>
</evidence>
<keyword evidence="6 8" id="KW-0057">Aromatic amino acid biosynthesis</keyword>
<proteinExistence type="inferred from homology"/>
<protein>
    <recommendedName>
        <fullName evidence="8">Phospho-2-dehydro-3-deoxyheptonate aldolase</fullName>
        <ecNumber evidence="8">2.5.1.54</ecNumber>
    </recommendedName>
</protein>
<dbReference type="NCBIfam" id="NF009395">
    <property type="entry name" value="PRK12755.1"/>
    <property type="match status" value="1"/>
</dbReference>
<feature type="domain" description="DAHP synthetase I/KDSA" evidence="9">
    <location>
        <begin position="62"/>
        <end position="359"/>
    </location>
</feature>
<organism evidence="10 11">
    <name type="scientific">Rhodonia placenta</name>
    <dbReference type="NCBI Taxonomy" id="104341"/>
    <lineage>
        <taxon>Eukaryota</taxon>
        <taxon>Fungi</taxon>
        <taxon>Dikarya</taxon>
        <taxon>Basidiomycota</taxon>
        <taxon>Agaricomycotina</taxon>
        <taxon>Agaricomycetes</taxon>
        <taxon>Polyporales</taxon>
        <taxon>Adustoporiaceae</taxon>
        <taxon>Rhodonia</taxon>
    </lineage>
</organism>
<dbReference type="Proteomes" id="UP000639403">
    <property type="component" value="Unassembled WGS sequence"/>
</dbReference>
<dbReference type="EC" id="2.5.1.54" evidence="8"/>
<dbReference type="InterPro" id="IPR013785">
    <property type="entry name" value="Aldolase_TIM"/>
</dbReference>
<dbReference type="PIRSF" id="PIRSF001361">
    <property type="entry name" value="DAHP_synthase"/>
    <property type="match status" value="1"/>
</dbReference>
<gene>
    <name evidence="10" type="ORF">IEO21_04433</name>
</gene>
<comment type="similarity">
    <text evidence="3 8">Belongs to the class-I DAHP synthase family.</text>
</comment>
<dbReference type="GO" id="GO:0008652">
    <property type="term" value="P:amino acid biosynthetic process"/>
    <property type="evidence" value="ECO:0007669"/>
    <property type="project" value="UniProtKB-KW"/>
</dbReference>
<evidence type="ECO:0000259" key="9">
    <source>
        <dbReference type="Pfam" id="PF00793"/>
    </source>
</evidence>
<sequence>MFRSGAGNVTPVPDDTDKIQRYIQDRRVIGYDPLVQPSLLRHEIQSSPQSQKTIAAARFNAARILAGQDDRVLVIVGPCSIHSPSQALEYAELLKSKMPEWTNLHIIMRAYFQKPRTTVGWKGLINDPDIDGSFQINKGLRIARQLLCDLTHMGVPVGSELLDTISPQYISDLTSWGAIGARTTESQLHRELASGVSFPIGFKNGTDGSVSVAVDAMRASSNPHAFMGVTEQGLAAIVKTRGNQDVHVILRGGTKGPNYASEHVKAAASSIEKARPGHHPSIMVDCSHGNSQKNHENQAKVIDDICEQLAAGEKTITGVMVESHINAGRQDVPPEGPGALKHGVSITDACVDWPTTVEMLDKLNQAVKKRRLNYIEAGLKKPAAFQRVLESS</sequence>
<comment type="catalytic activity">
    <reaction evidence="7 8">
        <text>D-erythrose 4-phosphate + phosphoenolpyruvate + H2O = 7-phospho-2-dehydro-3-deoxy-D-arabino-heptonate + phosphate</text>
        <dbReference type="Rhea" id="RHEA:14717"/>
        <dbReference type="ChEBI" id="CHEBI:15377"/>
        <dbReference type="ChEBI" id="CHEBI:16897"/>
        <dbReference type="ChEBI" id="CHEBI:43474"/>
        <dbReference type="ChEBI" id="CHEBI:58394"/>
        <dbReference type="ChEBI" id="CHEBI:58702"/>
        <dbReference type="EC" id="2.5.1.54"/>
    </reaction>
</comment>
<evidence type="ECO:0000256" key="3">
    <source>
        <dbReference type="ARBA" id="ARBA00007985"/>
    </source>
</evidence>
<dbReference type="Gene3D" id="3.20.20.70">
    <property type="entry name" value="Aldolase class I"/>
    <property type="match status" value="1"/>
</dbReference>
<evidence type="ECO:0000256" key="7">
    <source>
        <dbReference type="ARBA" id="ARBA00047508"/>
    </source>
</evidence>
<dbReference type="EMBL" id="JADOXO010000066">
    <property type="protein sequence ID" value="KAF9815643.1"/>
    <property type="molecule type" value="Genomic_DNA"/>
</dbReference>
<dbReference type="SUPFAM" id="SSF51569">
    <property type="entry name" value="Aldolase"/>
    <property type="match status" value="1"/>
</dbReference>
<dbReference type="PANTHER" id="PTHR21225:SF12">
    <property type="entry name" value="PHOSPHO-2-DEHYDRO-3-DEOXYHEPTONATE ALDOLASE, TYROSINE-INHIBITED"/>
    <property type="match status" value="1"/>
</dbReference>
<evidence type="ECO:0000313" key="10">
    <source>
        <dbReference type="EMBL" id="KAF9815643.1"/>
    </source>
</evidence>
<dbReference type="PANTHER" id="PTHR21225">
    <property type="entry name" value="PHOSPHO-2-DEHYDRO-3-DEOXYHEPTONATE ALDOLASE DAHP SYNTHETASE"/>
    <property type="match status" value="1"/>
</dbReference>
<dbReference type="GO" id="GO:0003849">
    <property type="term" value="F:3-deoxy-7-phosphoheptulonate synthase activity"/>
    <property type="evidence" value="ECO:0007669"/>
    <property type="project" value="UniProtKB-EC"/>
</dbReference>
<dbReference type="GO" id="GO:0005737">
    <property type="term" value="C:cytoplasm"/>
    <property type="evidence" value="ECO:0007669"/>
    <property type="project" value="TreeGrafter"/>
</dbReference>
<comment type="pathway">
    <text evidence="2">Metabolic intermediate biosynthesis; chorismate biosynthesis; chorismate from D-erythrose 4-phosphate and phosphoenolpyruvate: step 1/7.</text>
</comment>
<evidence type="ECO:0000256" key="6">
    <source>
        <dbReference type="ARBA" id="ARBA00023141"/>
    </source>
</evidence>
<dbReference type="AlphaFoldDB" id="A0A8H7U2H4"/>
<reference evidence="10" key="2">
    <citation type="journal article" name="Front. Microbiol.">
        <title>Degradative Capacity of Two Strains of Rhodonia placenta: From Phenotype to Genotype.</title>
        <authorList>
            <person name="Kolle M."/>
            <person name="Horta M.A.C."/>
            <person name="Nowrousian M."/>
            <person name="Ohm R.A."/>
            <person name="Benz J.P."/>
            <person name="Pilgard A."/>
        </authorList>
    </citation>
    <scope>NUCLEOTIDE SEQUENCE</scope>
    <source>
        <strain evidence="10">FPRL280</strain>
    </source>
</reference>
<dbReference type="InterPro" id="IPR006219">
    <property type="entry name" value="DAHP_synth_1"/>
</dbReference>
<comment type="caution">
    <text evidence="10">The sequence shown here is derived from an EMBL/GenBank/DDBJ whole genome shotgun (WGS) entry which is preliminary data.</text>
</comment>
<evidence type="ECO:0000256" key="1">
    <source>
        <dbReference type="ARBA" id="ARBA00003726"/>
    </source>
</evidence>
<accession>A0A8H7U2H4</accession>
<dbReference type="GO" id="GO:0050660">
    <property type="term" value="F:flavin adenine dinucleotide binding"/>
    <property type="evidence" value="ECO:0007669"/>
    <property type="project" value="InterPro"/>
</dbReference>
<evidence type="ECO:0000256" key="8">
    <source>
        <dbReference type="PIRNR" id="PIRNR001361"/>
    </source>
</evidence>
<evidence type="ECO:0000256" key="5">
    <source>
        <dbReference type="ARBA" id="ARBA00022679"/>
    </source>
</evidence>
<evidence type="ECO:0000256" key="2">
    <source>
        <dbReference type="ARBA" id="ARBA00004688"/>
    </source>
</evidence>
<evidence type="ECO:0000256" key="4">
    <source>
        <dbReference type="ARBA" id="ARBA00022605"/>
    </source>
</evidence>
<dbReference type="InterPro" id="IPR006218">
    <property type="entry name" value="DAHP1/KDSA"/>
</dbReference>
<reference evidence="10" key="1">
    <citation type="submission" date="2020-11" db="EMBL/GenBank/DDBJ databases">
        <authorList>
            <person name="Koelle M."/>
            <person name="Horta M.A.C."/>
            <person name="Nowrousian M."/>
            <person name="Ohm R.A."/>
            <person name="Benz P."/>
            <person name="Pilgard A."/>
        </authorList>
    </citation>
    <scope>NUCLEOTIDE SEQUENCE</scope>
    <source>
        <strain evidence="10">FPRL280</strain>
    </source>
</reference>